<keyword evidence="2" id="KW-0256">Endoplasmic reticulum</keyword>
<dbReference type="AlphaFoldDB" id="A0AAD5XII0"/>
<accession>A0AAD5XII0</accession>
<dbReference type="GO" id="GO:0034663">
    <property type="term" value="C:endoplasmic reticulum chaperone complex"/>
    <property type="evidence" value="ECO:0007669"/>
    <property type="project" value="TreeGrafter"/>
</dbReference>
<evidence type="ECO:0000313" key="8">
    <source>
        <dbReference type="Proteomes" id="UP001211907"/>
    </source>
</evidence>
<dbReference type="Pfam" id="PF00012">
    <property type="entry name" value="HSP70"/>
    <property type="match status" value="2"/>
</dbReference>
<reference evidence="7" key="1">
    <citation type="submission" date="2020-05" db="EMBL/GenBank/DDBJ databases">
        <title>Phylogenomic resolution of chytrid fungi.</title>
        <authorList>
            <person name="Stajich J.E."/>
            <person name="Amses K."/>
            <person name="Simmons R."/>
            <person name="Seto K."/>
            <person name="Myers J."/>
            <person name="Bonds A."/>
            <person name="Quandt C.A."/>
            <person name="Barry K."/>
            <person name="Liu P."/>
            <person name="Grigoriev I."/>
            <person name="Longcore J.E."/>
            <person name="James T.Y."/>
        </authorList>
    </citation>
    <scope>NUCLEOTIDE SEQUENCE</scope>
    <source>
        <strain evidence="7">JEL0513</strain>
    </source>
</reference>
<dbReference type="Gene3D" id="2.60.34.10">
    <property type="entry name" value="Substrate Binding Domain Of DNAk, Chain A, domain 1"/>
    <property type="match status" value="1"/>
</dbReference>
<proteinExistence type="predicted"/>
<dbReference type="InterPro" id="IPR013126">
    <property type="entry name" value="Hsp_70_fam"/>
</dbReference>
<evidence type="ECO:0000313" key="7">
    <source>
        <dbReference type="EMBL" id="KAJ3142510.1"/>
    </source>
</evidence>
<keyword evidence="8" id="KW-1185">Reference proteome</keyword>
<dbReference type="InterPro" id="IPR043129">
    <property type="entry name" value="ATPase_NBD"/>
</dbReference>
<feature type="compositionally biased region" description="Acidic residues" evidence="5">
    <location>
        <begin position="564"/>
        <end position="574"/>
    </location>
</feature>
<evidence type="ECO:0000256" key="1">
    <source>
        <dbReference type="ARBA" id="ARBA00022741"/>
    </source>
</evidence>
<gene>
    <name evidence="7" type="primary">HYOU1</name>
    <name evidence="7" type="ORF">HK100_002179</name>
</gene>
<feature type="region of interest" description="Disordered" evidence="5">
    <location>
        <begin position="556"/>
        <end position="609"/>
    </location>
</feature>
<dbReference type="SUPFAM" id="SSF100934">
    <property type="entry name" value="Heat shock protein 70kD (HSP70), C-terminal subdomain"/>
    <property type="match status" value="1"/>
</dbReference>
<evidence type="ECO:0000256" key="2">
    <source>
        <dbReference type="ARBA" id="ARBA00022824"/>
    </source>
</evidence>
<dbReference type="GO" id="GO:0005524">
    <property type="term" value="F:ATP binding"/>
    <property type="evidence" value="ECO:0007669"/>
    <property type="project" value="UniProtKB-KW"/>
</dbReference>
<dbReference type="PANTHER" id="PTHR45639:SF3">
    <property type="entry name" value="HYPOXIA UP-REGULATED PROTEIN 1"/>
    <property type="match status" value="1"/>
</dbReference>
<dbReference type="PRINTS" id="PR00301">
    <property type="entry name" value="HEATSHOCK70"/>
</dbReference>
<feature type="compositionally biased region" description="Acidic residues" evidence="5">
    <location>
        <begin position="871"/>
        <end position="882"/>
    </location>
</feature>
<feature type="signal peptide" evidence="6">
    <location>
        <begin position="1"/>
        <end position="23"/>
    </location>
</feature>
<dbReference type="GO" id="GO:0030968">
    <property type="term" value="P:endoplasmic reticulum unfolded protein response"/>
    <property type="evidence" value="ECO:0007669"/>
    <property type="project" value="TreeGrafter"/>
</dbReference>
<dbReference type="InterPro" id="IPR029047">
    <property type="entry name" value="HSP70_peptide-bd_sf"/>
</dbReference>
<dbReference type="PANTHER" id="PTHR45639">
    <property type="entry name" value="HSC70CB, ISOFORM G-RELATED"/>
    <property type="match status" value="1"/>
</dbReference>
<keyword evidence="3" id="KW-0067">ATP-binding</keyword>
<feature type="chain" id="PRO_5042048244" evidence="6">
    <location>
        <begin position="24"/>
        <end position="897"/>
    </location>
</feature>
<organism evidence="7 8">
    <name type="scientific">Physocladia obscura</name>
    <dbReference type="NCBI Taxonomy" id="109957"/>
    <lineage>
        <taxon>Eukaryota</taxon>
        <taxon>Fungi</taxon>
        <taxon>Fungi incertae sedis</taxon>
        <taxon>Chytridiomycota</taxon>
        <taxon>Chytridiomycota incertae sedis</taxon>
        <taxon>Chytridiomycetes</taxon>
        <taxon>Chytridiales</taxon>
        <taxon>Chytriomycetaceae</taxon>
        <taxon>Physocladia</taxon>
    </lineage>
</organism>
<evidence type="ECO:0000256" key="3">
    <source>
        <dbReference type="ARBA" id="ARBA00022840"/>
    </source>
</evidence>
<evidence type="ECO:0000256" key="4">
    <source>
        <dbReference type="ARBA" id="ARBA00023186"/>
    </source>
</evidence>
<dbReference type="Gene3D" id="3.30.420.40">
    <property type="match status" value="2"/>
</dbReference>
<dbReference type="EMBL" id="JADGJH010000015">
    <property type="protein sequence ID" value="KAJ3142510.1"/>
    <property type="molecule type" value="Genomic_DNA"/>
</dbReference>
<protein>
    <submittedName>
        <fullName evidence="7">Hypoxia up-regulated protein 1</fullName>
    </submittedName>
</protein>
<evidence type="ECO:0000256" key="5">
    <source>
        <dbReference type="SAM" id="MobiDB-lite"/>
    </source>
</evidence>
<keyword evidence="6" id="KW-0732">Signal</keyword>
<dbReference type="Gene3D" id="3.90.640.10">
    <property type="entry name" value="Actin, Chain A, domain 4"/>
    <property type="match status" value="1"/>
</dbReference>
<dbReference type="Proteomes" id="UP001211907">
    <property type="component" value="Unassembled WGS sequence"/>
</dbReference>
<sequence length="897" mass="98220">MQIRTVCALLLAIGVNLARFGSASVIGIDLGADWLKVSIVKAGVPLDIVLNRESKRKTDAIVTVRDNIRYFGSEAAGLSTRYPETTYPFIKSLIGVQYNDPIAAEYRSIYSNNMIPDDVRSTCAFSITKDGSIYTVEEILGMQLAHAKKQAEISGGESVSGAVITVPPYLTHHERQAILDAAEIAGLRVLQLMNDGTAIALNYGMGNAVSELEYHLFFDMGAGSTVATLAKFTTGKVKKNTITSIEIVAVGYDKTLGGKAIDIKLQKHLAKVFMQDVGARAREPITSNARSMTRLLKEANRVKQILSANTETIASIEGVHEEIDFKVKVTRADLEKLIGDDYFEKLLVPIKTVLKEADLPLSKLNSLVLVGGAVRIPAVQTSLKKLVGDDKIAQKLNGDEANVLGAGFRAAGISKQFKVREFKIKDTPRYPIEITYNLQESASSVATTTLFPTNTSLPSKKLMAFKRSSDFEFTLAYKDRGSSGSGTPILTAAVGGLEDALAARKENYESVKVQAQIDLGDSGVVVVDHALATFEMKAAVSSGSIAESVLNFFGGKKESKEGNSESEDVKEDESSDQKSSEKKTESTKDDKKSDSKKSNSTESDSKKVTTEKVKLTVNIKYETLAPLTKRFKDDAKKRFAIMDEEDAGRRAREEAMNNLESFIYSSQAFLESPDLPSVTTEDQRENLAKQVESAQTWLDDEGFDADTETLKNKFKDLKSIRAPMYNRLLELTRRPEAVAALRQAIISVTAFVESIRTNNTIEDHVYFGVYEDSEFEAGFTKIKEAEAWIDEVEKKQAAVAPHETPVFKAREVELKKEELETGVVKLFVKQPKKVVKPKVTTTEPAKKATLSSSTSASTGETSTPVDPESNLTEEEAVDDNESSETAQSEETIGHDEL</sequence>
<feature type="compositionally biased region" description="Basic and acidic residues" evidence="5">
    <location>
        <begin position="575"/>
        <end position="609"/>
    </location>
</feature>
<dbReference type="SUPFAM" id="SSF53067">
    <property type="entry name" value="Actin-like ATPase domain"/>
    <property type="match status" value="2"/>
</dbReference>
<feature type="region of interest" description="Disordered" evidence="5">
    <location>
        <begin position="837"/>
        <end position="897"/>
    </location>
</feature>
<feature type="compositionally biased region" description="Low complexity" evidence="5">
    <location>
        <begin position="837"/>
        <end position="863"/>
    </location>
</feature>
<evidence type="ECO:0000256" key="6">
    <source>
        <dbReference type="SAM" id="SignalP"/>
    </source>
</evidence>
<keyword evidence="4" id="KW-0143">Chaperone</keyword>
<dbReference type="CDD" id="cd10230">
    <property type="entry name" value="ASKHA_NBD_HSP70_HYOU1"/>
    <property type="match status" value="1"/>
</dbReference>
<dbReference type="Gene3D" id="1.20.1270.10">
    <property type="match status" value="1"/>
</dbReference>
<dbReference type="GO" id="GO:0140662">
    <property type="term" value="F:ATP-dependent protein folding chaperone"/>
    <property type="evidence" value="ECO:0007669"/>
    <property type="project" value="InterPro"/>
</dbReference>
<dbReference type="InterPro" id="IPR029048">
    <property type="entry name" value="HSP70_C_sf"/>
</dbReference>
<name>A0AAD5XII0_9FUNG</name>
<comment type="caution">
    <text evidence="7">The sequence shown here is derived from an EMBL/GenBank/DDBJ whole genome shotgun (WGS) entry which is preliminary data.</text>
</comment>
<dbReference type="Gene3D" id="3.30.30.30">
    <property type="match status" value="1"/>
</dbReference>
<keyword evidence="1" id="KW-0547">Nucleotide-binding</keyword>